<reference evidence="9" key="1">
    <citation type="journal article" date="2019" name="Int. J. Syst. Evol. Microbiol.">
        <title>The Global Catalogue of Microorganisms (GCM) 10K type strain sequencing project: providing services to taxonomists for standard genome sequencing and annotation.</title>
        <authorList>
            <consortium name="The Broad Institute Genomics Platform"/>
            <consortium name="The Broad Institute Genome Sequencing Center for Infectious Disease"/>
            <person name="Wu L."/>
            <person name="Ma J."/>
        </authorList>
    </citation>
    <scope>NUCLEOTIDE SEQUENCE [LARGE SCALE GENOMIC DNA]</scope>
    <source>
        <strain evidence="9">JCM 15608</strain>
    </source>
</reference>
<proteinExistence type="predicted"/>
<evidence type="ECO:0000256" key="1">
    <source>
        <dbReference type="ARBA" id="ARBA00004651"/>
    </source>
</evidence>
<name>A0ABP3WCS7_9GAMM</name>
<keyword evidence="9" id="KW-1185">Reference proteome</keyword>
<feature type="transmembrane region" description="Helical" evidence="6">
    <location>
        <begin position="55"/>
        <end position="74"/>
    </location>
</feature>
<evidence type="ECO:0000256" key="4">
    <source>
        <dbReference type="ARBA" id="ARBA00022989"/>
    </source>
</evidence>
<evidence type="ECO:0000313" key="8">
    <source>
        <dbReference type="EMBL" id="GAA0812444.1"/>
    </source>
</evidence>
<keyword evidence="5 6" id="KW-0472">Membrane</keyword>
<dbReference type="Proteomes" id="UP001500021">
    <property type="component" value="Unassembled WGS sequence"/>
</dbReference>
<gene>
    <name evidence="8" type="ORF">GCM10009111_06370</name>
</gene>
<keyword evidence="2" id="KW-1003">Cell membrane</keyword>
<dbReference type="Pfam" id="PF13244">
    <property type="entry name" value="MbhD"/>
    <property type="match status" value="1"/>
</dbReference>
<sequence>MNVDLWIDFLLCVSVLVIASSIFLVKQSFTAIVLFISLGLVITLCWIQLNAIDVAIAEAAIGAGLTGAMLLAAWRKLSMDKTAEKAIVKTVENTNTTKPRGEV</sequence>
<feature type="transmembrane region" description="Helical" evidence="6">
    <location>
        <begin position="32"/>
        <end position="49"/>
    </location>
</feature>
<organism evidence="8 9">
    <name type="scientific">Colwellia asteriadis</name>
    <dbReference type="NCBI Taxonomy" id="517723"/>
    <lineage>
        <taxon>Bacteria</taxon>
        <taxon>Pseudomonadati</taxon>
        <taxon>Pseudomonadota</taxon>
        <taxon>Gammaproteobacteria</taxon>
        <taxon>Alteromonadales</taxon>
        <taxon>Colwelliaceae</taxon>
        <taxon>Colwellia</taxon>
    </lineage>
</organism>
<evidence type="ECO:0000256" key="2">
    <source>
        <dbReference type="ARBA" id="ARBA00022475"/>
    </source>
</evidence>
<evidence type="ECO:0000256" key="3">
    <source>
        <dbReference type="ARBA" id="ARBA00022692"/>
    </source>
</evidence>
<evidence type="ECO:0000256" key="6">
    <source>
        <dbReference type="SAM" id="Phobius"/>
    </source>
</evidence>
<keyword evidence="4 6" id="KW-1133">Transmembrane helix</keyword>
<dbReference type="InterPro" id="IPR025383">
    <property type="entry name" value="MrpA_C/MbhD"/>
</dbReference>
<comment type="subcellular location">
    <subcellularLocation>
        <location evidence="1">Cell membrane</location>
        <topology evidence="1">Multi-pass membrane protein</topology>
    </subcellularLocation>
</comment>
<evidence type="ECO:0000313" key="9">
    <source>
        <dbReference type="Proteomes" id="UP001500021"/>
    </source>
</evidence>
<feature type="domain" description="MrpA C-terminal/MbhD" evidence="7">
    <location>
        <begin position="15"/>
        <end position="78"/>
    </location>
</feature>
<accession>A0ABP3WCS7</accession>
<keyword evidence="3 6" id="KW-0812">Transmembrane</keyword>
<evidence type="ECO:0000256" key="5">
    <source>
        <dbReference type="ARBA" id="ARBA00023136"/>
    </source>
</evidence>
<dbReference type="EMBL" id="BAAAFA010000002">
    <property type="protein sequence ID" value="GAA0812444.1"/>
    <property type="molecule type" value="Genomic_DNA"/>
</dbReference>
<feature type="transmembrane region" description="Helical" evidence="6">
    <location>
        <begin position="6"/>
        <end position="25"/>
    </location>
</feature>
<comment type="caution">
    <text evidence="8">The sequence shown here is derived from an EMBL/GenBank/DDBJ whole genome shotgun (WGS) entry which is preliminary data.</text>
</comment>
<protein>
    <recommendedName>
        <fullName evidence="7">MrpA C-terminal/MbhD domain-containing protein</fullName>
    </recommendedName>
</protein>
<dbReference type="RefSeq" id="WP_343814920.1">
    <property type="nucleotide sequence ID" value="NZ_BAAAFA010000002.1"/>
</dbReference>
<evidence type="ECO:0000259" key="7">
    <source>
        <dbReference type="Pfam" id="PF13244"/>
    </source>
</evidence>